<protein>
    <submittedName>
        <fullName evidence="2">Uncharacterized protein</fullName>
    </submittedName>
</protein>
<dbReference type="AlphaFoldDB" id="A0A814Y9J0"/>
<keyword evidence="1" id="KW-1133">Transmembrane helix</keyword>
<feature type="transmembrane region" description="Helical" evidence="1">
    <location>
        <begin position="54"/>
        <end position="73"/>
    </location>
</feature>
<gene>
    <name evidence="2" type="ORF">VCS650_LOCUS26978</name>
</gene>
<comment type="caution">
    <text evidence="2">The sequence shown here is derived from an EMBL/GenBank/DDBJ whole genome shotgun (WGS) entry which is preliminary data.</text>
</comment>
<name>A0A814Y9J0_9BILA</name>
<organism evidence="2 3">
    <name type="scientific">Adineta steineri</name>
    <dbReference type="NCBI Taxonomy" id="433720"/>
    <lineage>
        <taxon>Eukaryota</taxon>
        <taxon>Metazoa</taxon>
        <taxon>Spiralia</taxon>
        <taxon>Gnathifera</taxon>
        <taxon>Rotifera</taxon>
        <taxon>Eurotatoria</taxon>
        <taxon>Bdelloidea</taxon>
        <taxon>Adinetida</taxon>
        <taxon>Adinetidae</taxon>
        <taxon>Adineta</taxon>
    </lineage>
</organism>
<proteinExistence type="predicted"/>
<dbReference type="EMBL" id="CAJNON010000371">
    <property type="protein sequence ID" value="CAF1225892.1"/>
    <property type="molecule type" value="Genomic_DNA"/>
</dbReference>
<reference evidence="2" key="1">
    <citation type="submission" date="2021-02" db="EMBL/GenBank/DDBJ databases">
        <authorList>
            <person name="Nowell W R."/>
        </authorList>
    </citation>
    <scope>NUCLEOTIDE SEQUENCE</scope>
</reference>
<dbReference type="Proteomes" id="UP000663891">
    <property type="component" value="Unassembled WGS sequence"/>
</dbReference>
<evidence type="ECO:0000313" key="3">
    <source>
        <dbReference type="Proteomes" id="UP000663891"/>
    </source>
</evidence>
<sequence>MDAVENSDLIRAAFVYYNVSYTTLTSHSNNLVLYHQVGRPPKFNKEEELCLEQATLALQGYFLFFFMTFLTFFNKKNWGAALTINEFINLAKQYASSVNKKNIWKQILSRSKTPMEALDNEDICIKNQQGEDYPEGILEFIQFLLLFTP</sequence>
<accession>A0A814Y9J0</accession>
<keyword evidence="1" id="KW-0472">Membrane</keyword>
<keyword evidence="1" id="KW-0812">Transmembrane</keyword>
<evidence type="ECO:0000313" key="2">
    <source>
        <dbReference type="EMBL" id="CAF1225892.1"/>
    </source>
</evidence>
<dbReference type="OrthoDB" id="10154875at2759"/>
<evidence type="ECO:0000256" key="1">
    <source>
        <dbReference type="SAM" id="Phobius"/>
    </source>
</evidence>